<evidence type="ECO:0000259" key="2">
    <source>
        <dbReference type="PROSITE" id="PS50142"/>
    </source>
</evidence>
<protein>
    <submittedName>
        <fullName evidence="3">Putative RNA editing complex protein MP46</fullName>
    </submittedName>
</protein>
<dbReference type="Proteomes" id="UP000192257">
    <property type="component" value="Unassembled WGS sequence"/>
</dbReference>
<dbReference type="EMBL" id="NBCO01000005">
    <property type="protein sequence ID" value="ORC91614.1"/>
    <property type="molecule type" value="Genomic_DNA"/>
</dbReference>
<dbReference type="VEuPathDB" id="TriTrypDB:TM35_000052100"/>
<feature type="domain" description="RNase III" evidence="2">
    <location>
        <begin position="84"/>
        <end position="167"/>
    </location>
</feature>
<dbReference type="PROSITE" id="PS50142">
    <property type="entry name" value="RNASE_3_2"/>
    <property type="match status" value="1"/>
</dbReference>
<reference evidence="3 4" key="1">
    <citation type="submission" date="2017-03" db="EMBL/GenBank/DDBJ databases">
        <title>An alternative strategy for trypanosome survival in the mammalian bloodstream revealed through genome and transcriptome analysis of the ubiquitous bovine parasite Trypanosoma (Megatrypanum) theileri.</title>
        <authorList>
            <person name="Kelly S."/>
            <person name="Ivens A."/>
            <person name="Mott A."/>
            <person name="O'Neill E."/>
            <person name="Emms D."/>
            <person name="Macleod O."/>
            <person name="Voorheis P."/>
            <person name="Matthews J."/>
            <person name="Matthews K."/>
            <person name="Carrington M."/>
        </authorList>
    </citation>
    <scope>NUCLEOTIDE SEQUENCE [LARGE SCALE GENOMIC DNA]</scope>
    <source>
        <strain evidence="3">Edinburgh</strain>
    </source>
</reference>
<dbReference type="AlphaFoldDB" id="A0A1X0P3V7"/>
<dbReference type="GO" id="GO:0006396">
    <property type="term" value="P:RNA processing"/>
    <property type="evidence" value="ECO:0007669"/>
    <property type="project" value="InterPro"/>
</dbReference>
<feature type="signal peptide" evidence="1">
    <location>
        <begin position="1"/>
        <end position="21"/>
    </location>
</feature>
<evidence type="ECO:0000313" key="3">
    <source>
        <dbReference type="EMBL" id="ORC91614.1"/>
    </source>
</evidence>
<evidence type="ECO:0000313" key="4">
    <source>
        <dbReference type="Proteomes" id="UP000192257"/>
    </source>
</evidence>
<evidence type="ECO:0000256" key="1">
    <source>
        <dbReference type="SAM" id="SignalP"/>
    </source>
</evidence>
<dbReference type="GO" id="GO:0004525">
    <property type="term" value="F:ribonuclease III activity"/>
    <property type="evidence" value="ECO:0007669"/>
    <property type="project" value="InterPro"/>
</dbReference>
<organism evidence="3 4">
    <name type="scientific">Trypanosoma theileri</name>
    <dbReference type="NCBI Taxonomy" id="67003"/>
    <lineage>
        <taxon>Eukaryota</taxon>
        <taxon>Discoba</taxon>
        <taxon>Euglenozoa</taxon>
        <taxon>Kinetoplastea</taxon>
        <taxon>Metakinetoplastina</taxon>
        <taxon>Trypanosomatida</taxon>
        <taxon>Trypanosomatidae</taxon>
        <taxon>Trypanosoma</taxon>
    </lineage>
</organism>
<dbReference type="InterPro" id="IPR000999">
    <property type="entry name" value="RNase_III_dom"/>
</dbReference>
<feature type="chain" id="PRO_5013004389" evidence="1">
    <location>
        <begin position="22"/>
        <end position="389"/>
    </location>
</feature>
<gene>
    <name evidence="3" type="ORF">TM35_000052100</name>
</gene>
<accession>A0A1X0P3V7</accession>
<keyword evidence="4" id="KW-1185">Reference proteome</keyword>
<dbReference type="RefSeq" id="XP_028885680.1">
    <property type="nucleotide sequence ID" value="XM_029022865.1"/>
</dbReference>
<proteinExistence type="predicted"/>
<dbReference type="GeneID" id="39982645"/>
<comment type="caution">
    <text evidence="3">The sequence shown here is derived from an EMBL/GenBank/DDBJ whole genome shotgun (WGS) entry which is preliminary data.</text>
</comment>
<sequence>MRRSVVVFSLTAAAATTQICALTRKKIIDWDSHNNSFDMRLFKLIKDRLTSPTEPLPANQVYATIANPCRLIDEFTHAKTTRRLARLRTSLGFLRRHNVLLHSLLFYVKESKTWNTTGEFGRLALFGETLLKHEIRTRTLRLFPSIDSATYTSLTTMMTSEDALCRLFDQLLMKSLVGAKPEGKENAWSLTKQQKSNMLCAIVAEMNWFAARTKATDRTHNNALFPPSDALILHVLCCHVLESFPAELIYAIVEPRIHRIKEVWVNEPMSIPSQLHLKPRTIGAHALSLVRNSISDAERKRKEEAKTANLCQPSLSPDPIVGSIRSTMNPRWDYKRFDEGRYQVLEKDKRCCLSLQSSPNVKSVSDSVSFCLTDERRRELVSKAFENRN</sequence>
<name>A0A1X0P3V7_9TRYP</name>
<dbReference type="OrthoDB" id="278615at2759"/>
<keyword evidence="1" id="KW-0732">Signal</keyword>